<dbReference type="Proteomes" id="UP000663570">
    <property type="component" value="Chromosome"/>
</dbReference>
<dbReference type="Gene3D" id="3.30.565.10">
    <property type="entry name" value="Histidine kinase-like ATPase, C-terminal domain"/>
    <property type="match status" value="1"/>
</dbReference>
<name>A0ABX7M2S0_9RHOO</name>
<evidence type="ECO:0000259" key="3">
    <source>
        <dbReference type="PROSITE" id="PS50110"/>
    </source>
</evidence>
<proteinExistence type="predicted"/>
<dbReference type="InterPro" id="IPR003594">
    <property type="entry name" value="HATPase_dom"/>
</dbReference>
<evidence type="ECO:0000313" key="5">
    <source>
        <dbReference type="Proteomes" id="UP000663570"/>
    </source>
</evidence>
<feature type="domain" description="Response regulatory" evidence="3">
    <location>
        <begin position="5"/>
        <end position="123"/>
    </location>
</feature>
<dbReference type="SMART" id="SM00448">
    <property type="entry name" value="REC"/>
    <property type="match status" value="1"/>
</dbReference>
<dbReference type="InterPro" id="IPR011006">
    <property type="entry name" value="CheY-like_superfamily"/>
</dbReference>
<protein>
    <submittedName>
        <fullName evidence="4">Response regulator</fullName>
    </submittedName>
</protein>
<gene>
    <name evidence="4" type="ORF">JY500_16480</name>
</gene>
<dbReference type="Gene3D" id="3.40.50.2300">
    <property type="match status" value="1"/>
</dbReference>
<sequence length="302" mass="33693">MSRSRILVVDDEPFNLEIICDYLEDCDYDLVTAQDGASALAHLEDPAQRFDVLVLDRMMPGISGMEVLRRVKQHERLKAIPVIMQTAAATPDQVREGLAAGAHYYLTKPFECDSLRAVIRTALDDQRRRAELADRIHEHVVAMQMIDRAEFSVRTLEEAAAVATTAALVCSRPEAVAMGLAELLVNGVEHGNLGIDFEAKGALKESGTWADEVRKRLSAPQNLAKRVRLTVQREGARWHFHVRDDGPGFDWQRFIELDPSRAFAPNGRGIVLARQIAFDEVRYDGCGNEVHAWCSDGMEVGE</sequence>
<dbReference type="SUPFAM" id="SSF52172">
    <property type="entry name" value="CheY-like"/>
    <property type="match status" value="1"/>
</dbReference>
<evidence type="ECO:0000256" key="2">
    <source>
        <dbReference type="PROSITE-ProRule" id="PRU00169"/>
    </source>
</evidence>
<evidence type="ECO:0000313" key="4">
    <source>
        <dbReference type="EMBL" id="QSI76055.1"/>
    </source>
</evidence>
<feature type="modified residue" description="4-aspartylphosphate" evidence="2">
    <location>
        <position position="56"/>
    </location>
</feature>
<dbReference type="EMBL" id="CP071060">
    <property type="protein sequence ID" value="QSI76055.1"/>
    <property type="molecule type" value="Genomic_DNA"/>
</dbReference>
<dbReference type="PANTHER" id="PTHR44591">
    <property type="entry name" value="STRESS RESPONSE REGULATOR PROTEIN 1"/>
    <property type="match status" value="1"/>
</dbReference>
<keyword evidence="1 2" id="KW-0597">Phosphoprotein</keyword>
<dbReference type="SUPFAM" id="SSF55874">
    <property type="entry name" value="ATPase domain of HSP90 chaperone/DNA topoisomerase II/histidine kinase"/>
    <property type="match status" value="1"/>
</dbReference>
<reference evidence="4 5" key="1">
    <citation type="submission" date="2021-02" db="EMBL/GenBank/DDBJ databases">
        <title>Niveibacterium changnyeongensis HC41.</title>
        <authorList>
            <person name="Kang M."/>
        </authorList>
    </citation>
    <scope>NUCLEOTIDE SEQUENCE [LARGE SCALE GENOMIC DNA]</scope>
    <source>
        <strain evidence="4 5">HC41</strain>
    </source>
</reference>
<accession>A0ABX7M2S0</accession>
<dbReference type="CDD" id="cd16936">
    <property type="entry name" value="HATPase_RsbW-like"/>
    <property type="match status" value="1"/>
</dbReference>
<evidence type="ECO:0000256" key="1">
    <source>
        <dbReference type="ARBA" id="ARBA00022553"/>
    </source>
</evidence>
<dbReference type="InterPro" id="IPR036890">
    <property type="entry name" value="HATPase_C_sf"/>
</dbReference>
<dbReference type="Pfam" id="PF00072">
    <property type="entry name" value="Response_reg"/>
    <property type="match status" value="1"/>
</dbReference>
<dbReference type="PROSITE" id="PS50110">
    <property type="entry name" value="RESPONSE_REGULATORY"/>
    <property type="match status" value="1"/>
</dbReference>
<dbReference type="PANTHER" id="PTHR44591:SF3">
    <property type="entry name" value="RESPONSE REGULATORY DOMAIN-CONTAINING PROTEIN"/>
    <property type="match status" value="1"/>
</dbReference>
<dbReference type="RefSeq" id="WP_206253846.1">
    <property type="nucleotide sequence ID" value="NZ_CP071060.1"/>
</dbReference>
<dbReference type="InterPro" id="IPR001789">
    <property type="entry name" value="Sig_transdc_resp-reg_receiver"/>
</dbReference>
<dbReference type="Pfam" id="PF13581">
    <property type="entry name" value="HATPase_c_2"/>
    <property type="match status" value="1"/>
</dbReference>
<dbReference type="InterPro" id="IPR050595">
    <property type="entry name" value="Bact_response_regulator"/>
</dbReference>
<organism evidence="4 5">
    <name type="scientific">Niveibacterium microcysteis</name>
    <dbReference type="NCBI Taxonomy" id="2811415"/>
    <lineage>
        <taxon>Bacteria</taxon>
        <taxon>Pseudomonadati</taxon>
        <taxon>Pseudomonadota</taxon>
        <taxon>Betaproteobacteria</taxon>
        <taxon>Rhodocyclales</taxon>
        <taxon>Rhodocyclaceae</taxon>
        <taxon>Niveibacterium</taxon>
    </lineage>
</organism>
<keyword evidence="5" id="KW-1185">Reference proteome</keyword>